<feature type="domain" description="TonB-dependent receptor-like beta-barrel" evidence="16">
    <location>
        <begin position="251"/>
        <end position="718"/>
    </location>
</feature>
<dbReference type="Pfam" id="PF07715">
    <property type="entry name" value="Plug"/>
    <property type="match status" value="1"/>
</dbReference>
<dbReference type="InterPro" id="IPR000531">
    <property type="entry name" value="Beta-barrel_TonB"/>
</dbReference>
<evidence type="ECO:0000256" key="14">
    <source>
        <dbReference type="RuleBase" id="RU003357"/>
    </source>
</evidence>
<keyword evidence="18" id="KW-0675">Receptor</keyword>
<dbReference type="PANTHER" id="PTHR32552">
    <property type="entry name" value="FERRICHROME IRON RECEPTOR-RELATED"/>
    <property type="match status" value="1"/>
</dbReference>
<dbReference type="SUPFAM" id="SSF56935">
    <property type="entry name" value="Porins"/>
    <property type="match status" value="1"/>
</dbReference>
<dbReference type="InterPro" id="IPR036942">
    <property type="entry name" value="Beta-barrel_TonB_sf"/>
</dbReference>
<dbReference type="PROSITE" id="PS01156">
    <property type="entry name" value="TONB_DEPENDENT_REC_2"/>
    <property type="match status" value="1"/>
</dbReference>
<evidence type="ECO:0000256" key="6">
    <source>
        <dbReference type="ARBA" id="ARBA00022729"/>
    </source>
</evidence>
<gene>
    <name evidence="18" type="ORF">TPR58_01860</name>
</gene>
<comment type="caution">
    <text evidence="18">The sequence shown here is derived from an EMBL/GenBank/DDBJ whole genome shotgun (WGS) entry which is preliminary data.</text>
</comment>
<evidence type="ECO:0000256" key="2">
    <source>
        <dbReference type="ARBA" id="ARBA00022448"/>
    </source>
</evidence>
<name>A0ABV0B586_9SPHN</name>
<dbReference type="InterPro" id="IPR039426">
    <property type="entry name" value="TonB-dep_rcpt-like"/>
</dbReference>
<dbReference type="EMBL" id="JBDIZK010000001">
    <property type="protein sequence ID" value="MEN3745896.1"/>
    <property type="molecule type" value="Genomic_DNA"/>
</dbReference>
<feature type="chain" id="PRO_5046985814" evidence="15">
    <location>
        <begin position="29"/>
        <end position="776"/>
    </location>
</feature>
<dbReference type="Pfam" id="PF00593">
    <property type="entry name" value="TonB_dep_Rec_b-barrel"/>
    <property type="match status" value="1"/>
</dbReference>
<dbReference type="InterPro" id="IPR010917">
    <property type="entry name" value="TonB_rcpt_CS"/>
</dbReference>
<keyword evidence="8" id="KW-0406">Ion transport</keyword>
<keyword evidence="6 15" id="KW-0732">Signal</keyword>
<evidence type="ECO:0000256" key="5">
    <source>
        <dbReference type="ARBA" id="ARBA00022692"/>
    </source>
</evidence>
<keyword evidence="5 12" id="KW-0812">Transmembrane</keyword>
<keyword evidence="2 12" id="KW-0813">Transport</keyword>
<organism evidence="18 19">
    <name type="scientific">Sphingomonas rustica</name>
    <dbReference type="NCBI Taxonomy" id="3103142"/>
    <lineage>
        <taxon>Bacteria</taxon>
        <taxon>Pseudomonadati</taxon>
        <taxon>Pseudomonadota</taxon>
        <taxon>Alphaproteobacteria</taxon>
        <taxon>Sphingomonadales</taxon>
        <taxon>Sphingomonadaceae</taxon>
        <taxon>Sphingomonas</taxon>
    </lineage>
</organism>
<sequence>MSRLIPSARIVLQAGAALAALTAMPAFAQDAPVSTETEIAEEPGEIIVTARRREESLRDVPIAITAISGEALEASGAIDITDIANMTPNVTLEVSRGTNSTLSAFIRGVGQQDPVAGFEAGVGIYLDDVYLNRPQAAVLDIYDVERVEILRGPQGTLYGRNTIGGAVKYVTRRIGSDPTLKVRGTYGSYDQADVVVSGSTPIGDTGLKVGGAFARLSRGGFGENLTTGQDNYNKDIWAGRATVEFEPSTSAYFRVSGDYTHDKSNTRGGHRLIPGIVSGTPVLDDVFDSRGGLLQPKQDVEAWGITGIAELKPADWLTFRSITGYRKDDSASPIDFDALAAVQVDVPAYYNNEQFSQETQLLIDTGSFNGLVGLYYLDAKARTVFDVRLPGGVTALTFGDVATDTVAVFGDFTYDIGDMISLSAGGRYTWDTRRSSVIRNTYLGGGSPYFGGTGTLFAQTSNFNGIGKFQEFTPRASISFKPSGDHQFYASWSKGFKGGGFDPRGQTSACRTPSGGTCTPAQVYDFMSFDPEKVTSYELGWKGTTWDRRLNWALAVFQSDYTDVQVPGSIGTTIGGTQTFIGITTNAGKARIRGVEFEGNAVLAKDLGAPGGRLNLAWTLGYMDAKYLRFIDSRGLDVANRRRFQNTPDWTAGATLGYSVPVGDGSVSLSGTWSYRGDSQQFELRTPMLDQAGFSLFDASLVWDVNDMFSLGIHGRNLANKRYIVAGYNFLAQNPDTGDFLRTPAGAYIPTLGTEGVLTAYYGNPRQVFATGTIKF</sequence>
<evidence type="ECO:0000256" key="7">
    <source>
        <dbReference type="ARBA" id="ARBA00023004"/>
    </source>
</evidence>
<evidence type="ECO:0000256" key="9">
    <source>
        <dbReference type="ARBA" id="ARBA00023077"/>
    </source>
</evidence>
<dbReference type="CDD" id="cd01347">
    <property type="entry name" value="ligand_gated_channel"/>
    <property type="match status" value="1"/>
</dbReference>
<protein>
    <submittedName>
        <fullName evidence="18">TonB-dependent receptor</fullName>
    </submittedName>
</protein>
<dbReference type="PROSITE" id="PS52016">
    <property type="entry name" value="TONB_DEPENDENT_REC_3"/>
    <property type="match status" value="1"/>
</dbReference>
<keyword evidence="9 14" id="KW-0798">TonB box</keyword>
<keyword evidence="3 12" id="KW-1134">Transmembrane beta strand</keyword>
<feature type="domain" description="TonB-dependent receptor plug" evidence="17">
    <location>
        <begin position="57"/>
        <end position="166"/>
    </location>
</feature>
<evidence type="ECO:0000256" key="4">
    <source>
        <dbReference type="ARBA" id="ARBA00022496"/>
    </source>
</evidence>
<reference evidence="18 19" key="1">
    <citation type="submission" date="2024-05" db="EMBL/GenBank/DDBJ databases">
        <title>Sphingomonas sp. HF-S3 16S ribosomal RNA gene Genome sequencing and assembly.</title>
        <authorList>
            <person name="Lee H."/>
        </authorList>
    </citation>
    <scope>NUCLEOTIDE SEQUENCE [LARGE SCALE GENOMIC DNA]</scope>
    <source>
        <strain evidence="18 19">HF-S3</strain>
    </source>
</reference>
<evidence type="ECO:0000256" key="3">
    <source>
        <dbReference type="ARBA" id="ARBA00022452"/>
    </source>
</evidence>
<keyword evidence="19" id="KW-1185">Reference proteome</keyword>
<evidence type="ECO:0000256" key="12">
    <source>
        <dbReference type="PROSITE-ProRule" id="PRU01360"/>
    </source>
</evidence>
<dbReference type="RefSeq" id="WP_346244896.1">
    <property type="nucleotide sequence ID" value="NZ_JBDIZK010000001.1"/>
</dbReference>
<evidence type="ECO:0000256" key="15">
    <source>
        <dbReference type="SAM" id="SignalP"/>
    </source>
</evidence>
<evidence type="ECO:0000259" key="17">
    <source>
        <dbReference type="Pfam" id="PF07715"/>
    </source>
</evidence>
<evidence type="ECO:0000256" key="1">
    <source>
        <dbReference type="ARBA" id="ARBA00004571"/>
    </source>
</evidence>
<keyword evidence="11 12" id="KW-0998">Cell outer membrane</keyword>
<dbReference type="Gene3D" id="2.40.170.20">
    <property type="entry name" value="TonB-dependent receptor, beta-barrel domain"/>
    <property type="match status" value="1"/>
</dbReference>
<dbReference type="InterPro" id="IPR012910">
    <property type="entry name" value="Plug_dom"/>
</dbReference>
<evidence type="ECO:0000259" key="16">
    <source>
        <dbReference type="Pfam" id="PF00593"/>
    </source>
</evidence>
<dbReference type="PANTHER" id="PTHR32552:SF81">
    <property type="entry name" value="TONB-DEPENDENT OUTER MEMBRANE RECEPTOR"/>
    <property type="match status" value="1"/>
</dbReference>
<dbReference type="Proteomes" id="UP001427805">
    <property type="component" value="Unassembled WGS sequence"/>
</dbReference>
<feature type="short sequence motif" description="TonB C-terminal box" evidence="13">
    <location>
        <begin position="759"/>
        <end position="776"/>
    </location>
</feature>
<keyword evidence="10 12" id="KW-0472">Membrane</keyword>
<feature type="signal peptide" evidence="15">
    <location>
        <begin position="1"/>
        <end position="28"/>
    </location>
</feature>
<evidence type="ECO:0000313" key="18">
    <source>
        <dbReference type="EMBL" id="MEN3745896.1"/>
    </source>
</evidence>
<comment type="similarity">
    <text evidence="12 14">Belongs to the TonB-dependent receptor family.</text>
</comment>
<evidence type="ECO:0000256" key="10">
    <source>
        <dbReference type="ARBA" id="ARBA00023136"/>
    </source>
</evidence>
<comment type="subcellular location">
    <subcellularLocation>
        <location evidence="1 12">Cell outer membrane</location>
        <topology evidence="1 12">Multi-pass membrane protein</topology>
    </subcellularLocation>
</comment>
<evidence type="ECO:0000256" key="13">
    <source>
        <dbReference type="PROSITE-ProRule" id="PRU10144"/>
    </source>
</evidence>
<keyword evidence="7" id="KW-0408">Iron</keyword>
<keyword evidence="4" id="KW-0410">Iron transport</keyword>
<accession>A0ABV0B586</accession>
<evidence type="ECO:0000313" key="19">
    <source>
        <dbReference type="Proteomes" id="UP001427805"/>
    </source>
</evidence>
<evidence type="ECO:0000256" key="8">
    <source>
        <dbReference type="ARBA" id="ARBA00023065"/>
    </source>
</evidence>
<evidence type="ECO:0000256" key="11">
    <source>
        <dbReference type="ARBA" id="ARBA00023237"/>
    </source>
</evidence>
<proteinExistence type="inferred from homology"/>